<feature type="transmembrane region" description="Helical" evidence="6">
    <location>
        <begin position="161"/>
        <end position="179"/>
    </location>
</feature>
<dbReference type="PANTHER" id="PTHR43124">
    <property type="entry name" value="PURINE EFFLUX PUMP PBUE"/>
    <property type="match status" value="1"/>
</dbReference>
<organism evidence="8 9">
    <name type="scientific">Gemmobacter aquaticus</name>
    <dbReference type="NCBI Taxonomy" id="490185"/>
    <lineage>
        <taxon>Bacteria</taxon>
        <taxon>Pseudomonadati</taxon>
        <taxon>Pseudomonadota</taxon>
        <taxon>Alphaproteobacteria</taxon>
        <taxon>Rhodobacterales</taxon>
        <taxon>Paracoccaceae</taxon>
        <taxon>Gemmobacter</taxon>
    </lineage>
</organism>
<dbReference type="PROSITE" id="PS50850">
    <property type="entry name" value="MFS"/>
    <property type="match status" value="1"/>
</dbReference>
<dbReference type="InterPro" id="IPR036259">
    <property type="entry name" value="MFS_trans_sf"/>
</dbReference>
<evidence type="ECO:0000256" key="1">
    <source>
        <dbReference type="ARBA" id="ARBA00004651"/>
    </source>
</evidence>
<evidence type="ECO:0000256" key="4">
    <source>
        <dbReference type="ARBA" id="ARBA00022989"/>
    </source>
</evidence>
<evidence type="ECO:0000256" key="6">
    <source>
        <dbReference type="SAM" id="Phobius"/>
    </source>
</evidence>
<feature type="transmembrane region" description="Helical" evidence="6">
    <location>
        <begin position="269"/>
        <end position="287"/>
    </location>
</feature>
<accession>A0A917YNH3</accession>
<dbReference type="InterPro" id="IPR020846">
    <property type="entry name" value="MFS_dom"/>
</dbReference>
<feature type="transmembrane region" description="Helical" evidence="6">
    <location>
        <begin position="94"/>
        <end position="116"/>
    </location>
</feature>
<gene>
    <name evidence="8" type="ORF">GCM10010991_26620</name>
</gene>
<protein>
    <submittedName>
        <fullName evidence="8">MFS transporter</fullName>
    </submittedName>
</protein>
<evidence type="ECO:0000313" key="9">
    <source>
        <dbReference type="Proteomes" id="UP000598196"/>
    </source>
</evidence>
<evidence type="ECO:0000259" key="7">
    <source>
        <dbReference type="PROSITE" id="PS50850"/>
    </source>
</evidence>
<feature type="transmembrane region" description="Helical" evidence="6">
    <location>
        <begin position="123"/>
        <end position="141"/>
    </location>
</feature>
<sequence length="389" mass="40554">MRIGIACLFAAYVLSQFYRAFLAVLSPVLKQEIGVAAADLAAASGLWFLAFAAMQIPVGAALDRVGPRLTAAALLMVGALGAAVFALAGGPFGIKLAMVLIGIGCSPVLMAGYFIFARSFAPAVFGTLAGAMVGIGNLGNIGSSLPLTAAVDAFGWRPTVWGLAAITALIATLIAVLVRDPPRVEHTQRGSLLDLLRLRSLWPIFVMMALCYAPVAAVRGLWVGPYYADVFGATADQIGQVTLMMGLAMVAGSFAYGPMERLLRSRKRLILTGNAVVLATLLLLWAMPLAGGWVTVALLVLFGFAGSSFPMVIAHGRAFLPAHLVGRGVTLLNLFGIGSVGVLQFVTGRLHASTPTPPAEAPYAAIFLLLAITLAVALAIYATSRDRTD</sequence>
<keyword evidence="2" id="KW-1003">Cell membrane</keyword>
<proteinExistence type="predicted"/>
<keyword evidence="3 6" id="KW-0812">Transmembrane</keyword>
<feature type="transmembrane region" description="Helical" evidence="6">
    <location>
        <begin position="363"/>
        <end position="383"/>
    </location>
</feature>
<dbReference type="Gene3D" id="1.20.1250.20">
    <property type="entry name" value="MFS general substrate transporter like domains"/>
    <property type="match status" value="2"/>
</dbReference>
<keyword evidence="5 6" id="KW-0472">Membrane</keyword>
<keyword evidence="4 6" id="KW-1133">Transmembrane helix</keyword>
<dbReference type="Proteomes" id="UP000598196">
    <property type="component" value="Unassembled WGS sequence"/>
</dbReference>
<feature type="transmembrane region" description="Helical" evidence="6">
    <location>
        <begin position="35"/>
        <end position="62"/>
    </location>
</feature>
<feature type="transmembrane region" description="Helical" evidence="6">
    <location>
        <begin position="324"/>
        <end position="343"/>
    </location>
</feature>
<dbReference type="Pfam" id="PF07690">
    <property type="entry name" value="MFS_1"/>
    <property type="match status" value="1"/>
</dbReference>
<name>A0A917YNH3_9RHOB</name>
<dbReference type="InterPro" id="IPR050189">
    <property type="entry name" value="MFS_Efflux_Transporters"/>
</dbReference>
<comment type="subcellular location">
    <subcellularLocation>
        <location evidence="1">Cell membrane</location>
        <topology evidence="1">Multi-pass membrane protein</topology>
    </subcellularLocation>
</comment>
<reference evidence="8 9" key="1">
    <citation type="journal article" date="2014" name="Int. J. Syst. Evol. Microbiol.">
        <title>Complete genome sequence of Corynebacterium casei LMG S-19264T (=DSM 44701T), isolated from a smear-ripened cheese.</title>
        <authorList>
            <consortium name="US DOE Joint Genome Institute (JGI-PGF)"/>
            <person name="Walter F."/>
            <person name="Albersmeier A."/>
            <person name="Kalinowski J."/>
            <person name="Ruckert C."/>
        </authorList>
    </citation>
    <scope>NUCLEOTIDE SEQUENCE [LARGE SCALE GENOMIC DNA]</scope>
    <source>
        <strain evidence="8 9">CGMCC 1.7029</strain>
    </source>
</reference>
<dbReference type="RefSeq" id="WP_146287482.1">
    <property type="nucleotide sequence ID" value="NZ_BMLP01000005.1"/>
</dbReference>
<evidence type="ECO:0000256" key="2">
    <source>
        <dbReference type="ARBA" id="ARBA00022475"/>
    </source>
</evidence>
<feature type="transmembrane region" description="Helical" evidence="6">
    <location>
        <begin position="200"/>
        <end position="218"/>
    </location>
</feature>
<dbReference type="EMBL" id="BMLP01000005">
    <property type="protein sequence ID" value="GGO35024.1"/>
    <property type="molecule type" value="Genomic_DNA"/>
</dbReference>
<dbReference type="GO" id="GO:0005886">
    <property type="term" value="C:plasma membrane"/>
    <property type="evidence" value="ECO:0007669"/>
    <property type="project" value="UniProtKB-SubCell"/>
</dbReference>
<dbReference type="GO" id="GO:0022857">
    <property type="term" value="F:transmembrane transporter activity"/>
    <property type="evidence" value="ECO:0007669"/>
    <property type="project" value="InterPro"/>
</dbReference>
<keyword evidence="9" id="KW-1185">Reference proteome</keyword>
<evidence type="ECO:0000256" key="3">
    <source>
        <dbReference type="ARBA" id="ARBA00022692"/>
    </source>
</evidence>
<comment type="caution">
    <text evidence="8">The sequence shown here is derived from an EMBL/GenBank/DDBJ whole genome shotgun (WGS) entry which is preliminary data.</text>
</comment>
<dbReference type="InterPro" id="IPR011701">
    <property type="entry name" value="MFS"/>
</dbReference>
<dbReference type="SUPFAM" id="SSF103473">
    <property type="entry name" value="MFS general substrate transporter"/>
    <property type="match status" value="1"/>
</dbReference>
<dbReference type="PANTHER" id="PTHR43124:SF3">
    <property type="entry name" value="CHLORAMPHENICOL EFFLUX PUMP RV0191"/>
    <property type="match status" value="1"/>
</dbReference>
<dbReference type="OrthoDB" id="272777at2"/>
<dbReference type="AlphaFoldDB" id="A0A917YNH3"/>
<feature type="transmembrane region" description="Helical" evidence="6">
    <location>
        <begin position="293"/>
        <end position="312"/>
    </location>
</feature>
<feature type="domain" description="Major facilitator superfamily (MFS) profile" evidence="7">
    <location>
        <begin position="4"/>
        <end position="389"/>
    </location>
</feature>
<evidence type="ECO:0000256" key="5">
    <source>
        <dbReference type="ARBA" id="ARBA00023136"/>
    </source>
</evidence>
<evidence type="ECO:0000313" key="8">
    <source>
        <dbReference type="EMBL" id="GGO35024.1"/>
    </source>
</evidence>
<feature type="transmembrane region" description="Helical" evidence="6">
    <location>
        <begin position="238"/>
        <end position="257"/>
    </location>
</feature>
<feature type="transmembrane region" description="Helical" evidence="6">
    <location>
        <begin position="69"/>
        <end position="88"/>
    </location>
</feature>